<dbReference type="GO" id="GO:0004252">
    <property type="term" value="F:serine-type endopeptidase activity"/>
    <property type="evidence" value="ECO:0007669"/>
    <property type="project" value="InterPro"/>
</dbReference>
<keyword evidence="5 7" id="KW-0720">Serine protease</keyword>
<dbReference type="AlphaFoldDB" id="A0A9P0X4A3"/>
<comment type="similarity">
    <text evidence="2">Belongs to the peptidase S1 family.</text>
</comment>
<dbReference type="PANTHER" id="PTHR24276">
    <property type="entry name" value="POLYSERASE-RELATED"/>
    <property type="match status" value="1"/>
</dbReference>
<dbReference type="InterPro" id="IPR033116">
    <property type="entry name" value="TRYPSIN_SER"/>
</dbReference>
<evidence type="ECO:0000256" key="2">
    <source>
        <dbReference type="ARBA" id="ARBA00007664"/>
    </source>
</evidence>
<comment type="caution">
    <text evidence="10">The sequence shown here is derived from an EMBL/GenBank/DDBJ whole genome shotgun (WGS) entry which is preliminary data.</text>
</comment>
<accession>A0A9P0X4A3</accession>
<feature type="chain" id="PRO_5040252718" description="Peptidase S1 domain-containing protein" evidence="8">
    <location>
        <begin position="22"/>
        <end position="222"/>
    </location>
</feature>
<dbReference type="PROSITE" id="PS50240">
    <property type="entry name" value="TRYPSIN_DOM"/>
    <property type="match status" value="1"/>
</dbReference>
<organism evidence="10 11">
    <name type="scientific">Pieris brassicae</name>
    <name type="common">White butterfly</name>
    <name type="synonym">Large white butterfly</name>
    <dbReference type="NCBI Taxonomy" id="7116"/>
    <lineage>
        <taxon>Eukaryota</taxon>
        <taxon>Metazoa</taxon>
        <taxon>Ecdysozoa</taxon>
        <taxon>Arthropoda</taxon>
        <taxon>Hexapoda</taxon>
        <taxon>Insecta</taxon>
        <taxon>Pterygota</taxon>
        <taxon>Neoptera</taxon>
        <taxon>Endopterygota</taxon>
        <taxon>Lepidoptera</taxon>
        <taxon>Glossata</taxon>
        <taxon>Ditrysia</taxon>
        <taxon>Papilionoidea</taxon>
        <taxon>Pieridae</taxon>
        <taxon>Pierinae</taxon>
        <taxon>Pieris</taxon>
    </lineage>
</organism>
<dbReference type="CDD" id="cd00190">
    <property type="entry name" value="Tryp_SPc"/>
    <property type="match status" value="1"/>
</dbReference>
<dbReference type="SMART" id="SM00020">
    <property type="entry name" value="Tryp_SPc"/>
    <property type="match status" value="1"/>
</dbReference>
<dbReference type="EMBL" id="CALOZG010000003">
    <property type="protein sequence ID" value="CAH4000110.1"/>
    <property type="molecule type" value="Genomic_DNA"/>
</dbReference>
<keyword evidence="11" id="KW-1185">Reference proteome</keyword>
<feature type="domain" description="Peptidase S1" evidence="9">
    <location>
        <begin position="37"/>
        <end position="220"/>
    </location>
</feature>
<gene>
    <name evidence="10" type="ORF">PIBRA_LOCUS2577</name>
</gene>
<dbReference type="GO" id="GO:0006508">
    <property type="term" value="P:proteolysis"/>
    <property type="evidence" value="ECO:0007669"/>
    <property type="project" value="UniProtKB-KW"/>
</dbReference>
<dbReference type="PANTHER" id="PTHR24276:SF96">
    <property type="entry name" value="PEPTIDASE S1 DOMAIN-CONTAINING PROTEIN"/>
    <property type="match status" value="1"/>
</dbReference>
<evidence type="ECO:0000256" key="4">
    <source>
        <dbReference type="ARBA" id="ARBA00022801"/>
    </source>
</evidence>
<reference evidence="10" key="1">
    <citation type="submission" date="2022-05" db="EMBL/GenBank/DDBJ databases">
        <authorList>
            <person name="Okamura Y."/>
        </authorList>
    </citation>
    <scope>NUCLEOTIDE SEQUENCE</scope>
</reference>
<dbReference type="InterPro" id="IPR001314">
    <property type="entry name" value="Peptidase_S1A"/>
</dbReference>
<evidence type="ECO:0000256" key="8">
    <source>
        <dbReference type="SAM" id="SignalP"/>
    </source>
</evidence>
<dbReference type="Proteomes" id="UP001152562">
    <property type="component" value="Unassembled WGS sequence"/>
</dbReference>
<keyword evidence="4 7" id="KW-0378">Hydrolase</keyword>
<dbReference type="InterPro" id="IPR001254">
    <property type="entry name" value="Trypsin_dom"/>
</dbReference>
<dbReference type="PRINTS" id="PR00722">
    <property type="entry name" value="CHYMOTRYPSIN"/>
</dbReference>
<dbReference type="InterPro" id="IPR009003">
    <property type="entry name" value="Peptidase_S1_PA"/>
</dbReference>
<dbReference type="FunFam" id="2.40.10.10:FF:000036">
    <property type="entry name" value="Trypsin beta"/>
    <property type="match status" value="1"/>
</dbReference>
<dbReference type="InterPro" id="IPR050430">
    <property type="entry name" value="Peptidase_S1"/>
</dbReference>
<dbReference type="GO" id="GO:0005576">
    <property type="term" value="C:extracellular region"/>
    <property type="evidence" value="ECO:0007669"/>
    <property type="project" value="UniProtKB-SubCell"/>
</dbReference>
<proteinExistence type="inferred from homology"/>
<dbReference type="SUPFAM" id="SSF50494">
    <property type="entry name" value="Trypsin-like serine proteases"/>
    <property type="match status" value="1"/>
</dbReference>
<comment type="subcellular location">
    <subcellularLocation>
        <location evidence="1">Secreted</location>
        <location evidence="1">Extracellular space</location>
    </subcellularLocation>
</comment>
<feature type="signal peptide" evidence="8">
    <location>
        <begin position="1"/>
        <end position="21"/>
    </location>
</feature>
<dbReference type="Pfam" id="PF00089">
    <property type="entry name" value="Trypsin"/>
    <property type="match status" value="2"/>
</dbReference>
<dbReference type="PROSITE" id="PS00135">
    <property type="entry name" value="TRYPSIN_SER"/>
    <property type="match status" value="1"/>
</dbReference>
<evidence type="ECO:0000256" key="3">
    <source>
        <dbReference type="ARBA" id="ARBA00022670"/>
    </source>
</evidence>
<keyword evidence="6" id="KW-1015">Disulfide bond</keyword>
<sequence length="222" mass="24091">MGVSKTSFILLIVAWSVQGDAEDLASKTGGQEPETRVVGGKDAPKGLVKHQAALKSKDNWTFCGAAVISERWMLTAAHCVESRKPSEFTAVVGTLSRNEGGTTPCQDIKSGLSCLLTGWGKIGERRFAPYELRYLYVKTLSSKDCNKFFKGRSRVTISSNQMCTLNKYGEGTCQGDSGGSLVCNGTSAGIVSYNWPCANAIPDVYTNTYKYNSWIQENTKSP</sequence>
<dbReference type="InterPro" id="IPR043504">
    <property type="entry name" value="Peptidase_S1_PA_chymotrypsin"/>
</dbReference>
<dbReference type="Gene3D" id="2.40.10.10">
    <property type="entry name" value="Trypsin-like serine proteases"/>
    <property type="match status" value="3"/>
</dbReference>
<evidence type="ECO:0000256" key="1">
    <source>
        <dbReference type="ARBA" id="ARBA00004239"/>
    </source>
</evidence>
<evidence type="ECO:0000313" key="10">
    <source>
        <dbReference type="EMBL" id="CAH4000110.1"/>
    </source>
</evidence>
<keyword evidence="3 7" id="KW-0645">Protease</keyword>
<evidence type="ECO:0000259" key="9">
    <source>
        <dbReference type="PROSITE" id="PS50240"/>
    </source>
</evidence>
<evidence type="ECO:0000313" key="11">
    <source>
        <dbReference type="Proteomes" id="UP001152562"/>
    </source>
</evidence>
<name>A0A9P0X4A3_PIEBR</name>
<keyword evidence="8" id="KW-0732">Signal</keyword>
<dbReference type="InterPro" id="IPR018114">
    <property type="entry name" value="TRYPSIN_HIS"/>
</dbReference>
<evidence type="ECO:0000256" key="5">
    <source>
        <dbReference type="ARBA" id="ARBA00022825"/>
    </source>
</evidence>
<evidence type="ECO:0000256" key="7">
    <source>
        <dbReference type="RuleBase" id="RU363034"/>
    </source>
</evidence>
<dbReference type="PROSITE" id="PS00134">
    <property type="entry name" value="TRYPSIN_HIS"/>
    <property type="match status" value="1"/>
</dbReference>
<protein>
    <recommendedName>
        <fullName evidence="9">Peptidase S1 domain-containing protein</fullName>
    </recommendedName>
</protein>
<evidence type="ECO:0000256" key="6">
    <source>
        <dbReference type="ARBA" id="ARBA00023157"/>
    </source>
</evidence>